<keyword evidence="4 7" id="KW-0067">ATP-binding</keyword>
<keyword evidence="6" id="KW-0472">Membrane</keyword>
<dbReference type="AlphaFoldDB" id="A0A0P9WAR5"/>
<gene>
    <name evidence="7" type="ORF">ALO63_102087</name>
</gene>
<dbReference type="InterPro" id="IPR027417">
    <property type="entry name" value="P-loop_NTPase"/>
</dbReference>
<evidence type="ECO:0000256" key="6">
    <source>
        <dbReference type="ARBA" id="ARBA00023136"/>
    </source>
</evidence>
<evidence type="ECO:0000313" key="8">
    <source>
        <dbReference type="Proteomes" id="UP000050420"/>
    </source>
</evidence>
<dbReference type="Gene3D" id="3.40.50.300">
    <property type="entry name" value="P-loop containing nucleotide triphosphate hydrolases"/>
    <property type="match status" value="1"/>
</dbReference>
<dbReference type="SUPFAM" id="SSF52540">
    <property type="entry name" value="P-loop containing nucleoside triphosphate hydrolases"/>
    <property type="match status" value="1"/>
</dbReference>
<evidence type="ECO:0000313" key="7">
    <source>
        <dbReference type="EMBL" id="KPY02153.1"/>
    </source>
</evidence>
<dbReference type="EMBL" id="LJQU01000065">
    <property type="protein sequence ID" value="KPY02153.1"/>
    <property type="molecule type" value="Genomic_DNA"/>
</dbReference>
<keyword evidence="1" id="KW-0813">Transport</keyword>
<evidence type="ECO:0000256" key="5">
    <source>
        <dbReference type="ARBA" id="ARBA00022967"/>
    </source>
</evidence>
<proteinExistence type="predicted"/>
<accession>A0A0P9WAR5</accession>
<dbReference type="GO" id="GO:0005524">
    <property type="term" value="F:ATP binding"/>
    <property type="evidence" value="ECO:0007669"/>
    <property type="project" value="UniProtKB-KW"/>
</dbReference>
<dbReference type="Proteomes" id="UP000050420">
    <property type="component" value="Unassembled WGS sequence"/>
</dbReference>
<name>A0A0P9WAR5_PSEA0</name>
<evidence type="ECO:0000256" key="4">
    <source>
        <dbReference type="ARBA" id="ARBA00022840"/>
    </source>
</evidence>
<protein>
    <submittedName>
        <fullName evidence="7">Ribose ABC transporter ATP-binding protein</fullName>
    </submittedName>
</protein>
<reference evidence="7 8" key="1">
    <citation type="submission" date="2015-09" db="EMBL/GenBank/DDBJ databases">
        <title>Genome announcement of multiple Pseudomonas syringae strains.</title>
        <authorList>
            <person name="Thakur S."/>
            <person name="Wang P.W."/>
            <person name="Gong Y."/>
            <person name="Weir B.S."/>
            <person name="Guttman D.S."/>
        </authorList>
    </citation>
    <scope>NUCLEOTIDE SEQUENCE [LARGE SCALE GENOMIC DNA]</scope>
    <source>
        <strain evidence="7 8">ICMP4331</strain>
    </source>
</reference>
<evidence type="ECO:0000256" key="2">
    <source>
        <dbReference type="ARBA" id="ARBA00022475"/>
    </source>
</evidence>
<sequence>MIAELAATGMAVIVVSSDLDEVLGLSHRVMVMSRGRQMGILERGEATPVSVMEMATA</sequence>
<comment type="caution">
    <text evidence="7">The sequence shown here is derived from an EMBL/GenBank/DDBJ whole genome shotgun (WGS) entry which is preliminary data.</text>
</comment>
<keyword evidence="5" id="KW-1278">Translocase</keyword>
<dbReference type="InterPro" id="IPR050107">
    <property type="entry name" value="ABC_carbohydrate_import_ATPase"/>
</dbReference>
<dbReference type="PANTHER" id="PTHR43790:SF3">
    <property type="entry name" value="D-ALLOSE IMPORT ATP-BINDING PROTEIN ALSA-RELATED"/>
    <property type="match status" value="1"/>
</dbReference>
<evidence type="ECO:0000256" key="1">
    <source>
        <dbReference type="ARBA" id="ARBA00022448"/>
    </source>
</evidence>
<keyword evidence="2" id="KW-1003">Cell membrane</keyword>
<keyword evidence="3" id="KW-0547">Nucleotide-binding</keyword>
<organism evidence="7 8">
    <name type="scientific">Pseudomonas amygdali pv. mori</name>
    <dbReference type="NCBI Taxonomy" id="34065"/>
    <lineage>
        <taxon>Bacteria</taxon>
        <taxon>Pseudomonadati</taxon>
        <taxon>Pseudomonadota</taxon>
        <taxon>Gammaproteobacteria</taxon>
        <taxon>Pseudomonadales</taxon>
        <taxon>Pseudomonadaceae</taxon>
        <taxon>Pseudomonas</taxon>
        <taxon>Pseudomonas amygdali</taxon>
    </lineage>
</organism>
<dbReference type="PANTHER" id="PTHR43790">
    <property type="entry name" value="CARBOHYDRATE TRANSPORT ATP-BINDING PROTEIN MG119-RELATED"/>
    <property type="match status" value="1"/>
</dbReference>
<dbReference type="PATRIC" id="fig|34065.5.peg.355"/>
<evidence type="ECO:0000256" key="3">
    <source>
        <dbReference type="ARBA" id="ARBA00022741"/>
    </source>
</evidence>